<evidence type="ECO:0000313" key="1">
    <source>
        <dbReference type="EMBL" id="AAM78636.1"/>
    </source>
</evidence>
<proteinExistence type="predicted"/>
<evidence type="ECO:0008006" key="3">
    <source>
        <dbReference type="Google" id="ProtNLM"/>
    </source>
</evidence>
<accession>A0A0H2UTD8</accession>
<evidence type="ECO:0000313" key="2">
    <source>
        <dbReference type="Proteomes" id="UP000000564"/>
    </source>
</evidence>
<dbReference type="EMBL" id="AE014074">
    <property type="protein sequence ID" value="AAM78636.1"/>
    <property type="molecule type" value="Genomic_DNA"/>
</dbReference>
<protein>
    <recommendedName>
        <fullName evidence="3">Swt1-like HEPN domain-containing protein</fullName>
    </recommendedName>
</protein>
<reference evidence="1 2" key="1">
    <citation type="journal article" date="2002" name="Proc. Natl. Acad. Sci. U.S.A.">
        <title>Genome sequence of a serotype M3 strain of group A Streptococcus: phage-encoded toxins, the high-virulence phenotype, and clone emergence.</title>
        <authorList>
            <person name="Beres S.B."/>
            <person name="Sylva G.L."/>
            <person name="Barbian K.D."/>
            <person name="Lei B."/>
            <person name="Hoff J.S."/>
            <person name="Mammarella N.D."/>
            <person name="Liu M.Y."/>
            <person name="Smoot J.C."/>
            <person name="Porcella S.F."/>
            <person name="Parkins L.D."/>
            <person name="Campbell D.S."/>
            <person name="Smith T.M."/>
            <person name="McCormick J.K."/>
            <person name="Leung D.Y."/>
            <person name="Schlievert P.M."/>
            <person name="Musser J.M."/>
        </authorList>
    </citation>
    <scope>NUCLEOTIDE SEQUENCE [LARGE SCALE GENOMIC DNA]</scope>
    <source>
        <strain evidence="2">ATCC BAA-595 / MGAS315</strain>
    </source>
</reference>
<organism evidence="1 2">
    <name type="scientific">Streptococcus pyogenes serotype M3 (strain ATCC BAA-595 / MGAS315)</name>
    <dbReference type="NCBI Taxonomy" id="198466"/>
    <lineage>
        <taxon>Bacteria</taxon>
        <taxon>Bacillati</taxon>
        <taxon>Bacillota</taxon>
        <taxon>Bacilli</taxon>
        <taxon>Lactobacillales</taxon>
        <taxon>Streptococcaceae</taxon>
        <taxon>Streptococcus</taxon>
    </lineage>
</organism>
<name>A0A0H2UTD8_STRP3</name>
<dbReference type="HOGENOM" id="CLU_625432_0_0_9"/>
<dbReference type="Proteomes" id="UP000000564">
    <property type="component" value="Chromosome"/>
</dbReference>
<dbReference type="KEGG" id="spg:SpyM3_0029"/>
<sequence length="446" mass="53183">MELREFKAWLLKNHFEEDELYKESIKCYQVEAYKAAYIFSYLANHKFIAKLAIDYSGVPSNFMSKCPDDEVRKSSWQKCVNSLKNEDEWEQTVNEKLIQAWEDDNVFKLPFKIKEKYSHMRVLRNNAAHAKDCRISESTVLELWNEIEYIYPYFVINGTIDAWMEDLEKLVRYSNSSIESQNQLQNKFGDFSTENKTLIVKKIIQKYLVDSEWDETYPDIVMNFLLYIFQESNYINQIGKDLTEKEELYLSIGTGIYHFQAEAIDIYSQFEESLSDYTFRYFCEEFSDNFWKFIDSMDSEVNKENLTATSLEILKKNSAILVNAEFNESRFLSDNSLFFKSVLDKIKHLYYYTMHHTGQRHHNTNTFDYSKFNSYIPYINYIFYRISSNPGLKEDEKVIDFVKRCNNLISSDYSAESWYSERQMQDVIKKINEKYTILEDSGRESD</sequence>
<dbReference type="AlphaFoldDB" id="A0A0H2UTD8"/>
<gene>
    <name evidence="1" type="ordered locus">SpyM3_0029</name>
</gene>
<dbReference type="RefSeq" id="WP_002986685.1">
    <property type="nucleotide sequence ID" value="NC_004070.1"/>
</dbReference>